<organism evidence="1 2">
    <name type="scientific">Botrytis byssoidea</name>
    <dbReference type="NCBI Taxonomy" id="139641"/>
    <lineage>
        <taxon>Eukaryota</taxon>
        <taxon>Fungi</taxon>
        <taxon>Dikarya</taxon>
        <taxon>Ascomycota</taxon>
        <taxon>Pezizomycotina</taxon>
        <taxon>Leotiomycetes</taxon>
        <taxon>Helotiales</taxon>
        <taxon>Sclerotiniaceae</taxon>
        <taxon>Botrytis</taxon>
    </lineage>
</organism>
<sequence length="187" mass="20682">MPQDIDEDETREEESEEGLVDVVDEVVEPIRAGIRDDEEDLVVDVEVEGVEDFVITNAREELVEVLINNRAVEVLAVDVEDEEEDKRVEDLVVNIVGEELTEVVLDEEEIGRVETLPVDVENKEGDGEVDNLTVDVDDEVVEVLVVEVARGDVVEVIINAGREADEVVEPEKFELVLAHKGGGNAVL</sequence>
<dbReference type="Proteomes" id="UP000710849">
    <property type="component" value="Unassembled WGS sequence"/>
</dbReference>
<gene>
    <name evidence="1" type="ORF">EAE97_001045</name>
</gene>
<reference evidence="1 2" key="1">
    <citation type="journal article" date="2020" name="Genome Biol. Evol.">
        <title>Comparative genomics of Sclerotiniaceae.</title>
        <authorList>
            <person name="Valero Jimenez C.A."/>
            <person name="Steentjes M."/>
            <person name="Scholten O.E."/>
            <person name="Van Kan J.A.L."/>
        </authorList>
    </citation>
    <scope>NUCLEOTIDE SEQUENCE [LARGE SCALE GENOMIC DNA]</scope>
    <source>
        <strain evidence="1 2">MUCL 94</strain>
    </source>
</reference>
<name>A0A9P5LYS4_9HELO</name>
<dbReference type="EMBL" id="RCSW01000002">
    <property type="protein sequence ID" value="KAF7953646.1"/>
    <property type="molecule type" value="Genomic_DNA"/>
</dbReference>
<accession>A0A9P5LYS4</accession>
<proteinExistence type="predicted"/>
<protein>
    <submittedName>
        <fullName evidence="1">Uncharacterized protein</fullName>
    </submittedName>
</protein>
<keyword evidence="2" id="KW-1185">Reference proteome</keyword>
<evidence type="ECO:0000313" key="2">
    <source>
        <dbReference type="Proteomes" id="UP000710849"/>
    </source>
</evidence>
<dbReference type="AlphaFoldDB" id="A0A9P5LYS4"/>
<dbReference type="RefSeq" id="XP_038737456.1">
    <property type="nucleotide sequence ID" value="XM_038871555.1"/>
</dbReference>
<comment type="caution">
    <text evidence="1">The sequence shown here is derived from an EMBL/GenBank/DDBJ whole genome shotgun (WGS) entry which is preliminary data.</text>
</comment>
<dbReference type="GeneID" id="62144634"/>
<evidence type="ECO:0000313" key="1">
    <source>
        <dbReference type="EMBL" id="KAF7953646.1"/>
    </source>
</evidence>